<dbReference type="Gene3D" id="3.30.40.30">
    <property type="entry name" value="YqaI domain"/>
    <property type="match status" value="1"/>
</dbReference>
<comment type="caution">
    <text evidence="1">The sequence shown here is derived from an EMBL/GenBank/DDBJ whole genome shotgun (WGS) entry which is preliminary data.</text>
</comment>
<dbReference type="RefSeq" id="WP_047944063.1">
    <property type="nucleotide sequence ID" value="NZ_LDPH01000027.1"/>
</dbReference>
<dbReference type="PATRIC" id="fig|1397.4.peg.2786"/>
<proteinExistence type="predicted"/>
<dbReference type="Pfam" id="PF09466">
    <property type="entry name" value="Yqai"/>
    <property type="match status" value="1"/>
</dbReference>
<gene>
    <name evidence="1" type="ORF">ABW02_20170</name>
</gene>
<name>A0A0J1IAR7_NIACI</name>
<evidence type="ECO:0000313" key="2">
    <source>
        <dbReference type="Proteomes" id="UP000036045"/>
    </source>
</evidence>
<dbReference type="InterPro" id="IPR023118">
    <property type="entry name" value="YqaI_dom_sf"/>
</dbReference>
<keyword evidence="2" id="KW-1185">Reference proteome</keyword>
<dbReference type="OrthoDB" id="2454838at2"/>
<dbReference type="SUPFAM" id="SSF160713">
    <property type="entry name" value="YqaI-like"/>
    <property type="match status" value="1"/>
</dbReference>
<reference evidence="1 2" key="1">
    <citation type="submission" date="2015-05" db="EMBL/GenBank/DDBJ databases">
        <title>Whole genome sequence and identification of bacterial endophytes from Costus igneus.</title>
        <authorList>
            <person name="Lee Y.P."/>
            <person name="Gan H.M."/>
            <person name="Eng W."/>
            <person name="Wheatley M.S."/>
            <person name="Caraballo A."/>
            <person name="Polter S."/>
            <person name="Savka M.A."/>
            <person name="Hudson A.O."/>
        </authorList>
    </citation>
    <scope>NUCLEOTIDE SEQUENCE [LARGE SCALE GENOMIC DNA]</scope>
    <source>
        <strain evidence="1 2">RIT379</strain>
    </source>
</reference>
<sequence>MLEHPLITQINQLGYPAELEEEIEQAGIDYFGDEIIEGDSVAEYNGEIILQSNLQRYLNEEFGFIFKTAE</sequence>
<evidence type="ECO:0000313" key="1">
    <source>
        <dbReference type="EMBL" id="KLV23048.1"/>
    </source>
</evidence>
<protein>
    <submittedName>
        <fullName evidence="1">Uncharacterized protein</fullName>
    </submittedName>
</protein>
<dbReference type="InterPro" id="IPR018474">
    <property type="entry name" value="Uncharacterised_Yqai"/>
</dbReference>
<dbReference type="AlphaFoldDB" id="A0A0J1IAR7"/>
<accession>A0A0J1IAR7</accession>
<dbReference type="Proteomes" id="UP000036045">
    <property type="component" value="Unassembled WGS sequence"/>
</dbReference>
<organism evidence="1 2">
    <name type="scientific">Niallia circulans</name>
    <name type="common">Bacillus circulans</name>
    <dbReference type="NCBI Taxonomy" id="1397"/>
    <lineage>
        <taxon>Bacteria</taxon>
        <taxon>Bacillati</taxon>
        <taxon>Bacillota</taxon>
        <taxon>Bacilli</taxon>
        <taxon>Bacillales</taxon>
        <taxon>Bacillaceae</taxon>
        <taxon>Niallia</taxon>
    </lineage>
</organism>
<dbReference type="EMBL" id="LDPH01000027">
    <property type="protein sequence ID" value="KLV23048.1"/>
    <property type="molecule type" value="Genomic_DNA"/>
</dbReference>